<dbReference type="GeneID" id="70298045"/>
<evidence type="ECO:0000313" key="1">
    <source>
        <dbReference type="EMBL" id="KAG9254572.1"/>
    </source>
</evidence>
<name>A0A9P7ZMS4_9HYPO</name>
<dbReference type="Proteomes" id="UP000887229">
    <property type="component" value="Unassembled WGS sequence"/>
</dbReference>
<proteinExistence type="predicted"/>
<keyword evidence="2" id="KW-1185">Reference proteome</keyword>
<comment type="caution">
    <text evidence="1">The sequence shown here is derived from an EMBL/GenBank/DDBJ whole genome shotgun (WGS) entry which is preliminary data.</text>
</comment>
<gene>
    <name evidence="1" type="ORF">F5Z01DRAFT_80313</name>
</gene>
<evidence type="ECO:0000313" key="2">
    <source>
        <dbReference type="Proteomes" id="UP000887229"/>
    </source>
</evidence>
<dbReference type="EMBL" id="MU251253">
    <property type="protein sequence ID" value="KAG9254572.1"/>
    <property type="molecule type" value="Genomic_DNA"/>
</dbReference>
<dbReference type="AlphaFoldDB" id="A0A9P7ZMS4"/>
<sequence length="132" mass="14925">MAGLFWEFWSVSVGVQSMVRHAQPQGWAAFQCSNHLGQKWDRRLGHWRQSMNEKGTVSVYERLLSLQCDKHCSQPTLQLQSCENQCSPRTCVIAGNPLPSSSNCPRRCSALYCIPNHAALPLQRRNDLGNIL</sequence>
<organism evidence="1 2">
    <name type="scientific">Emericellopsis atlantica</name>
    <dbReference type="NCBI Taxonomy" id="2614577"/>
    <lineage>
        <taxon>Eukaryota</taxon>
        <taxon>Fungi</taxon>
        <taxon>Dikarya</taxon>
        <taxon>Ascomycota</taxon>
        <taxon>Pezizomycotina</taxon>
        <taxon>Sordariomycetes</taxon>
        <taxon>Hypocreomycetidae</taxon>
        <taxon>Hypocreales</taxon>
        <taxon>Bionectriaceae</taxon>
        <taxon>Emericellopsis</taxon>
    </lineage>
</organism>
<dbReference type="RefSeq" id="XP_046118496.1">
    <property type="nucleotide sequence ID" value="XM_046267142.1"/>
</dbReference>
<protein>
    <submittedName>
        <fullName evidence="1">Uncharacterized protein</fullName>
    </submittedName>
</protein>
<accession>A0A9P7ZMS4</accession>
<reference evidence="1" key="1">
    <citation type="journal article" date="2021" name="IMA Fungus">
        <title>Genomic characterization of three marine fungi, including Emericellopsis atlantica sp. nov. with signatures of a generalist lifestyle and marine biomass degradation.</title>
        <authorList>
            <person name="Hagestad O.C."/>
            <person name="Hou L."/>
            <person name="Andersen J.H."/>
            <person name="Hansen E.H."/>
            <person name="Altermark B."/>
            <person name="Li C."/>
            <person name="Kuhnert E."/>
            <person name="Cox R.J."/>
            <person name="Crous P.W."/>
            <person name="Spatafora J.W."/>
            <person name="Lail K."/>
            <person name="Amirebrahimi M."/>
            <person name="Lipzen A."/>
            <person name="Pangilinan J."/>
            <person name="Andreopoulos W."/>
            <person name="Hayes R.D."/>
            <person name="Ng V."/>
            <person name="Grigoriev I.V."/>
            <person name="Jackson S.A."/>
            <person name="Sutton T.D.S."/>
            <person name="Dobson A.D.W."/>
            <person name="Rama T."/>
        </authorList>
    </citation>
    <scope>NUCLEOTIDE SEQUENCE</scope>
    <source>
        <strain evidence="1">TS7</strain>
    </source>
</reference>